<accession>A0A285U3I1</accession>
<dbReference type="AlphaFoldDB" id="A0A285U3I1"/>
<dbReference type="RefSeq" id="WP_097148452.1">
    <property type="nucleotide sequence ID" value="NZ_OBQC01000002.1"/>
</dbReference>
<proteinExistence type="predicted"/>
<gene>
    <name evidence="1" type="ORF">SAMN05877842_102395</name>
</gene>
<dbReference type="Proteomes" id="UP000219252">
    <property type="component" value="Unassembled WGS sequence"/>
</dbReference>
<organism evidence="1 2">
    <name type="scientific">Ureibacillus acetophenoni</name>
    <dbReference type="NCBI Taxonomy" id="614649"/>
    <lineage>
        <taxon>Bacteria</taxon>
        <taxon>Bacillati</taxon>
        <taxon>Bacillota</taxon>
        <taxon>Bacilli</taxon>
        <taxon>Bacillales</taxon>
        <taxon>Caryophanaceae</taxon>
        <taxon>Ureibacillus</taxon>
    </lineage>
</organism>
<keyword evidence="2" id="KW-1185">Reference proteome</keyword>
<dbReference type="OrthoDB" id="9935535at2"/>
<protein>
    <submittedName>
        <fullName evidence="1">Uncharacterized protein</fullName>
    </submittedName>
</protein>
<name>A0A285U3I1_9BACL</name>
<sequence>MEIVSYLIKSIRIEEVIKELQDYFCSLDIFIKDEGHDFYLIQFFTFNKKKAKVTENDVLVFDLFFKDMTDAIMSYEKINKVEH</sequence>
<evidence type="ECO:0000313" key="2">
    <source>
        <dbReference type="Proteomes" id="UP000219252"/>
    </source>
</evidence>
<reference evidence="2" key="1">
    <citation type="submission" date="2017-08" db="EMBL/GenBank/DDBJ databases">
        <authorList>
            <person name="Varghese N."/>
            <person name="Submissions S."/>
        </authorList>
    </citation>
    <scope>NUCLEOTIDE SEQUENCE [LARGE SCALE GENOMIC DNA]</scope>
    <source>
        <strain evidence="2">JC23</strain>
    </source>
</reference>
<evidence type="ECO:0000313" key="1">
    <source>
        <dbReference type="EMBL" id="SOC36475.1"/>
    </source>
</evidence>
<dbReference type="EMBL" id="OBQC01000002">
    <property type="protein sequence ID" value="SOC36475.1"/>
    <property type="molecule type" value="Genomic_DNA"/>
</dbReference>